<name>A0A4S8LVF4_DENBC</name>
<protein>
    <submittedName>
        <fullName evidence="1">Uncharacterized protein</fullName>
    </submittedName>
</protein>
<sequence length="202" mass="23701">MPRKKLYYTKEARHLADCQKRDKRLRYYYKNADSINAKLRKDYSAAKCEWEKTDARKRKQKAAARAQKEATTLRQEQATSLLKQVETRYAQFIDNMQASSPSRYFDAVYVLSLEADSSGQFLEKQCGTFSAISVALEKHISDILELVGPDSQQYTLPLGLYFLHKKDEDKLYVCHIRSIYFLKHEKYMFATQNRFTLPLKNL</sequence>
<evidence type="ECO:0000313" key="2">
    <source>
        <dbReference type="Proteomes" id="UP000297245"/>
    </source>
</evidence>
<evidence type="ECO:0000313" key="1">
    <source>
        <dbReference type="EMBL" id="THU93113.1"/>
    </source>
</evidence>
<keyword evidence="2" id="KW-1185">Reference proteome</keyword>
<dbReference type="AlphaFoldDB" id="A0A4S8LVF4"/>
<proteinExistence type="predicted"/>
<gene>
    <name evidence="1" type="ORF">K435DRAFT_861804</name>
</gene>
<dbReference type="EMBL" id="ML179258">
    <property type="protein sequence ID" value="THU93113.1"/>
    <property type="molecule type" value="Genomic_DNA"/>
</dbReference>
<reference evidence="1 2" key="1">
    <citation type="journal article" date="2019" name="Nat. Ecol. Evol.">
        <title>Megaphylogeny resolves global patterns of mushroom evolution.</title>
        <authorList>
            <person name="Varga T."/>
            <person name="Krizsan K."/>
            <person name="Foldi C."/>
            <person name="Dima B."/>
            <person name="Sanchez-Garcia M."/>
            <person name="Sanchez-Ramirez S."/>
            <person name="Szollosi G.J."/>
            <person name="Szarkandi J.G."/>
            <person name="Papp V."/>
            <person name="Albert L."/>
            <person name="Andreopoulos W."/>
            <person name="Angelini C."/>
            <person name="Antonin V."/>
            <person name="Barry K.W."/>
            <person name="Bougher N.L."/>
            <person name="Buchanan P."/>
            <person name="Buyck B."/>
            <person name="Bense V."/>
            <person name="Catcheside P."/>
            <person name="Chovatia M."/>
            <person name="Cooper J."/>
            <person name="Damon W."/>
            <person name="Desjardin D."/>
            <person name="Finy P."/>
            <person name="Geml J."/>
            <person name="Haridas S."/>
            <person name="Hughes K."/>
            <person name="Justo A."/>
            <person name="Karasinski D."/>
            <person name="Kautmanova I."/>
            <person name="Kiss B."/>
            <person name="Kocsube S."/>
            <person name="Kotiranta H."/>
            <person name="LaButti K.M."/>
            <person name="Lechner B.E."/>
            <person name="Liimatainen K."/>
            <person name="Lipzen A."/>
            <person name="Lukacs Z."/>
            <person name="Mihaltcheva S."/>
            <person name="Morgado L.N."/>
            <person name="Niskanen T."/>
            <person name="Noordeloos M.E."/>
            <person name="Ohm R.A."/>
            <person name="Ortiz-Santana B."/>
            <person name="Ovrebo C."/>
            <person name="Racz N."/>
            <person name="Riley R."/>
            <person name="Savchenko A."/>
            <person name="Shiryaev A."/>
            <person name="Soop K."/>
            <person name="Spirin V."/>
            <person name="Szebenyi C."/>
            <person name="Tomsovsky M."/>
            <person name="Tulloss R.E."/>
            <person name="Uehling J."/>
            <person name="Grigoriev I.V."/>
            <person name="Vagvolgyi C."/>
            <person name="Papp T."/>
            <person name="Martin F.M."/>
            <person name="Miettinen O."/>
            <person name="Hibbett D.S."/>
            <person name="Nagy L.G."/>
        </authorList>
    </citation>
    <scope>NUCLEOTIDE SEQUENCE [LARGE SCALE GENOMIC DNA]</scope>
    <source>
        <strain evidence="1 2">CBS 962.96</strain>
    </source>
</reference>
<organism evidence="1 2">
    <name type="scientific">Dendrothele bispora (strain CBS 962.96)</name>
    <dbReference type="NCBI Taxonomy" id="1314807"/>
    <lineage>
        <taxon>Eukaryota</taxon>
        <taxon>Fungi</taxon>
        <taxon>Dikarya</taxon>
        <taxon>Basidiomycota</taxon>
        <taxon>Agaricomycotina</taxon>
        <taxon>Agaricomycetes</taxon>
        <taxon>Agaricomycetidae</taxon>
        <taxon>Agaricales</taxon>
        <taxon>Agaricales incertae sedis</taxon>
        <taxon>Dendrothele</taxon>
    </lineage>
</organism>
<accession>A0A4S8LVF4</accession>
<dbReference type="Proteomes" id="UP000297245">
    <property type="component" value="Unassembled WGS sequence"/>
</dbReference>